<dbReference type="InterPro" id="IPR029063">
    <property type="entry name" value="SAM-dependent_MTases_sf"/>
</dbReference>
<evidence type="ECO:0000313" key="2">
    <source>
        <dbReference type="Proteomes" id="UP000317078"/>
    </source>
</evidence>
<dbReference type="Proteomes" id="UP000317078">
    <property type="component" value="Unassembled WGS sequence"/>
</dbReference>
<keyword evidence="2" id="KW-1185">Reference proteome</keyword>
<sequence>MRDGGTQRRQGAHDALDAAGGRATALRADILARFFSSHLAPGDVVALAGPVDGASPLGVARRVAPGGRLLVFEPVAAAAAALRAGAEQAGLDEILDLRPATLADFNGKAGLGVAPGAEGAWSAAIRERAGALPANGLLRAARLDDALAPGTRLRALALALQGREAAALRGARRALAEGRPLLLLGTGHGVGAVLEEAGYEAHDLLGFPLAAGEADAATGWLLGLPREDPIARGTLHGLVDDVADRHGLSVLLA</sequence>
<gene>
    <name evidence="1" type="ORF">EAH89_04465</name>
</gene>
<dbReference type="SUPFAM" id="SSF53335">
    <property type="entry name" value="S-adenosyl-L-methionine-dependent methyltransferases"/>
    <property type="match status" value="1"/>
</dbReference>
<dbReference type="EMBL" id="RCZP01000002">
    <property type="protein sequence ID" value="TPG60612.1"/>
    <property type="molecule type" value="Genomic_DNA"/>
</dbReference>
<dbReference type="AlphaFoldDB" id="A0A502GG75"/>
<proteinExistence type="predicted"/>
<dbReference type="Gene3D" id="3.40.50.150">
    <property type="entry name" value="Vaccinia Virus protein VP39"/>
    <property type="match status" value="1"/>
</dbReference>
<evidence type="ECO:0000313" key="1">
    <source>
        <dbReference type="EMBL" id="TPG60612.1"/>
    </source>
</evidence>
<name>A0A502GG75_9PROT</name>
<comment type="caution">
    <text evidence="1">The sequence shown here is derived from an EMBL/GenBank/DDBJ whole genome shotgun (WGS) entry which is preliminary data.</text>
</comment>
<reference evidence="1 2" key="1">
    <citation type="journal article" date="2019" name="Environ. Microbiol.">
        <title>Species interactions and distinct microbial communities in high Arctic permafrost affected cryosols are associated with the CH4 and CO2 gas fluxes.</title>
        <authorList>
            <person name="Altshuler I."/>
            <person name="Hamel J."/>
            <person name="Turney S."/>
            <person name="Magnuson E."/>
            <person name="Levesque R."/>
            <person name="Greer C."/>
            <person name="Whyte L.G."/>
        </authorList>
    </citation>
    <scope>NUCLEOTIDE SEQUENCE [LARGE SCALE GENOMIC DNA]</scope>
    <source>
        <strain evidence="1 2">S9.3B</strain>
    </source>
</reference>
<dbReference type="RefSeq" id="WP_140881542.1">
    <property type="nucleotide sequence ID" value="NZ_RCZP01000002.1"/>
</dbReference>
<protein>
    <submittedName>
        <fullName evidence="1">Uncharacterized protein</fullName>
    </submittedName>
</protein>
<organism evidence="1 2">
    <name type="scientific">Muricoccus nepalensis</name>
    <dbReference type="NCBI Taxonomy" id="1854500"/>
    <lineage>
        <taxon>Bacteria</taxon>
        <taxon>Pseudomonadati</taxon>
        <taxon>Pseudomonadota</taxon>
        <taxon>Alphaproteobacteria</taxon>
        <taxon>Acetobacterales</taxon>
        <taxon>Roseomonadaceae</taxon>
        <taxon>Muricoccus</taxon>
    </lineage>
</organism>
<accession>A0A502GG75</accession>